<feature type="domain" description="Nudix hydrolase" evidence="4">
    <location>
        <begin position="19"/>
        <end position="149"/>
    </location>
</feature>
<dbReference type="Proteomes" id="UP000518904">
    <property type="component" value="Unassembled WGS sequence"/>
</dbReference>
<dbReference type="Gene3D" id="3.90.79.10">
    <property type="entry name" value="Nucleoside Triphosphate Pyrophosphohydrolase"/>
    <property type="match status" value="1"/>
</dbReference>
<evidence type="ECO:0000256" key="3">
    <source>
        <dbReference type="RuleBase" id="RU003476"/>
    </source>
</evidence>
<comment type="similarity">
    <text evidence="3">Belongs to the Nudix hydrolase family.</text>
</comment>
<dbReference type="AlphaFoldDB" id="A0A7Y0XDR6"/>
<evidence type="ECO:0000256" key="2">
    <source>
        <dbReference type="ARBA" id="ARBA00022801"/>
    </source>
</evidence>
<dbReference type="GO" id="GO:0016787">
    <property type="term" value="F:hydrolase activity"/>
    <property type="evidence" value="ECO:0007669"/>
    <property type="project" value="UniProtKB-KW"/>
</dbReference>
<name>A0A7Y0XDR6_VIBPH</name>
<dbReference type="RefSeq" id="WP_141180084.1">
    <property type="nucleotide sequence ID" value="NZ_CP041202.1"/>
</dbReference>
<proteinExistence type="inferred from homology"/>
<comment type="caution">
    <text evidence="5">The sequence shown here is derived from an EMBL/GenBank/DDBJ whole genome shotgun (WGS) entry which is preliminary data.</text>
</comment>
<dbReference type="Pfam" id="PF00293">
    <property type="entry name" value="NUDIX"/>
    <property type="match status" value="1"/>
</dbReference>
<gene>
    <name evidence="5" type="ORF">HKB16_17445</name>
</gene>
<reference evidence="5 6" key="1">
    <citation type="submission" date="2020-04" db="EMBL/GenBank/DDBJ databases">
        <title>Whole-genome sequencing of Vibrio spp. from China reveals different genetic environments of blaCTX-M-14 among diverse lineages.</title>
        <authorList>
            <person name="Zheng Z."/>
            <person name="Ye L."/>
            <person name="Chen S."/>
        </authorList>
    </citation>
    <scope>NUCLEOTIDE SEQUENCE [LARGE SCALE GENOMIC DNA]</scope>
    <source>
        <strain evidence="5 6">Vb0551</strain>
    </source>
</reference>
<evidence type="ECO:0000313" key="6">
    <source>
        <dbReference type="Proteomes" id="UP000518904"/>
    </source>
</evidence>
<dbReference type="EMBL" id="JABCLB010001992">
    <property type="protein sequence ID" value="NMU84652.1"/>
    <property type="molecule type" value="Genomic_DNA"/>
</dbReference>
<evidence type="ECO:0000259" key="4">
    <source>
        <dbReference type="PROSITE" id="PS51462"/>
    </source>
</evidence>
<dbReference type="PROSITE" id="PS00893">
    <property type="entry name" value="NUDIX_BOX"/>
    <property type="match status" value="1"/>
</dbReference>
<sequence length="155" mass="17237">MSTSDYIKEIRSKIGTMPLLIPAVAGVILNENQELLLQQKSDNTWSLPAGMIEPQESPVQALVREVREETGLAVKVERLLGVFGDEGFGFTYPNGDQVEYTVIMFKCVADSQLQTATDDETVALKWFSKGNLPKLELPYPIECLFAENDSVYFVG</sequence>
<dbReference type="PROSITE" id="PS51462">
    <property type="entry name" value="NUDIX"/>
    <property type="match status" value="1"/>
</dbReference>
<evidence type="ECO:0000256" key="1">
    <source>
        <dbReference type="ARBA" id="ARBA00001946"/>
    </source>
</evidence>
<dbReference type="PRINTS" id="PR00502">
    <property type="entry name" value="NUDIXFAMILY"/>
</dbReference>
<dbReference type="InterPro" id="IPR015797">
    <property type="entry name" value="NUDIX_hydrolase-like_dom_sf"/>
</dbReference>
<keyword evidence="2 3" id="KW-0378">Hydrolase</keyword>
<accession>A0A7Y0XDR6</accession>
<organism evidence="5 6">
    <name type="scientific">Vibrio parahaemolyticus</name>
    <dbReference type="NCBI Taxonomy" id="670"/>
    <lineage>
        <taxon>Bacteria</taxon>
        <taxon>Pseudomonadati</taxon>
        <taxon>Pseudomonadota</taxon>
        <taxon>Gammaproteobacteria</taxon>
        <taxon>Vibrionales</taxon>
        <taxon>Vibrionaceae</taxon>
        <taxon>Vibrio</taxon>
    </lineage>
</organism>
<dbReference type="PANTHER" id="PTHR43046">
    <property type="entry name" value="GDP-MANNOSE MANNOSYL HYDROLASE"/>
    <property type="match status" value="1"/>
</dbReference>
<dbReference type="PANTHER" id="PTHR43046:SF2">
    <property type="entry name" value="8-OXO-DGTP DIPHOSPHATASE-RELATED"/>
    <property type="match status" value="1"/>
</dbReference>
<dbReference type="InterPro" id="IPR020084">
    <property type="entry name" value="NUDIX_hydrolase_CS"/>
</dbReference>
<comment type="cofactor">
    <cofactor evidence="1">
        <name>Mg(2+)</name>
        <dbReference type="ChEBI" id="CHEBI:18420"/>
    </cofactor>
</comment>
<dbReference type="InterPro" id="IPR020476">
    <property type="entry name" value="Nudix_hydrolase"/>
</dbReference>
<evidence type="ECO:0000313" key="5">
    <source>
        <dbReference type="EMBL" id="NMU84652.1"/>
    </source>
</evidence>
<protein>
    <submittedName>
        <fullName evidence="5">NUDIX domain-containing protein</fullName>
    </submittedName>
</protein>
<dbReference type="InterPro" id="IPR000086">
    <property type="entry name" value="NUDIX_hydrolase_dom"/>
</dbReference>
<dbReference type="SUPFAM" id="SSF55811">
    <property type="entry name" value="Nudix"/>
    <property type="match status" value="1"/>
</dbReference>